<comment type="caution">
    <text evidence="1">The sequence shown here is derived from an EMBL/GenBank/DDBJ whole genome shotgun (WGS) entry which is preliminary data.</text>
</comment>
<organism evidence="1 2">
    <name type="scientific">Paenibacillus physcomitrellae</name>
    <dbReference type="NCBI Taxonomy" id="1619311"/>
    <lineage>
        <taxon>Bacteria</taxon>
        <taxon>Bacillati</taxon>
        <taxon>Bacillota</taxon>
        <taxon>Bacilli</taxon>
        <taxon>Bacillales</taxon>
        <taxon>Paenibacillaceae</taxon>
        <taxon>Paenibacillus</taxon>
    </lineage>
</organism>
<evidence type="ECO:0000313" key="2">
    <source>
        <dbReference type="Proteomes" id="UP000609323"/>
    </source>
</evidence>
<evidence type="ECO:0000313" key="1">
    <source>
        <dbReference type="EMBL" id="GGA32900.1"/>
    </source>
</evidence>
<proteinExistence type="predicted"/>
<gene>
    <name evidence="1" type="primary">yxiS</name>
    <name evidence="1" type="ORF">GCM10010917_17470</name>
</gene>
<keyword evidence="2" id="KW-1185">Reference proteome</keyword>
<accession>A0ABQ1FZC4</accession>
<dbReference type="EMBL" id="BMHF01000005">
    <property type="protein sequence ID" value="GGA32900.1"/>
    <property type="molecule type" value="Genomic_DNA"/>
</dbReference>
<protein>
    <recommendedName>
        <fullName evidence="3">YxiS</fullName>
    </recommendedName>
</protein>
<evidence type="ECO:0008006" key="3">
    <source>
        <dbReference type="Google" id="ProtNLM"/>
    </source>
</evidence>
<sequence>MDEQIDAKLNAKEREQRIIDSYRQDEHMMILVFAQWCVNHDLDPAEVYCKAYPDQADNPILKQMSELTVPKEEAGEIADDTLLGVLSMFDNEDLAFVVTEEIAKRRK</sequence>
<reference evidence="2" key="1">
    <citation type="journal article" date="2019" name="Int. J. Syst. Evol. Microbiol.">
        <title>The Global Catalogue of Microorganisms (GCM) 10K type strain sequencing project: providing services to taxonomists for standard genome sequencing and annotation.</title>
        <authorList>
            <consortium name="The Broad Institute Genomics Platform"/>
            <consortium name="The Broad Institute Genome Sequencing Center for Infectious Disease"/>
            <person name="Wu L."/>
            <person name="Ma J."/>
        </authorList>
    </citation>
    <scope>NUCLEOTIDE SEQUENCE [LARGE SCALE GENOMIC DNA]</scope>
    <source>
        <strain evidence="2">CGMCC 1.15044</strain>
    </source>
</reference>
<dbReference type="Proteomes" id="UP000609323">
    <property type="component" value="Unassembled WGS sequence"/>
</dbReference>
<name>A0ABQ1FZC4_9BACL</name>